<keyword evidence="1" id="KW-0812">Transmembrane</keyword>
<evidence type="ECO:0000313" key="3">
    <source>
        <dbReference type="EMBL" id="QRI54118.1"/>
    </source>
</evidence>
<feature type="transmembrane region" description="Helical" evidence="1">
    <location>
        <begin position="205"/>
        <end position="234"/>
    </location>
</feature>
<reference evidence="3 5" key="1">
    <citation type="journal article" date="2014" name="J. Infect. Dis.">
        <title>Molecular characterization of a novel botulinum neurotoxin type H gene.</title>
        <authorList>
            <person name="Dover N."/>
            <person name="Barash J.R."/>
            <person name="Hill K.K."/>
            <person name="Xie G."/>
            <person name="Arnon S.S."/>
        </authorList>
    </citation>
    <scope>NUCLEOTIDE SEQUENCE [LARGE SCALE GENOMIC DNA]</scope>
    <source>
        <strain evidence="3 5">IBCA10-7060</strain>
    </source>
</reference>
<dbReference type="EMBL" id="SGKC01000019">
    <property type="protein sequence ID" value="NEZ92421.1"/>
    <property type="molecule type" value="Genomic_DNA"/>
</dbReference>
<sequence length="242" mass="28417">MNLYFKILVFLLMIIYTVILYLPMNINYKKFKFTKKLCLNLSGAIGTSPTNCWCLMKYVHLLIIGVIPIACFFYRGIVKNYSLYTETNIIKSFILIILSFIGILEMSFFMTIVVVSYLMKKDSRKEMSNVSWIKFNKKYPFYTGMLKPIMYTVFEILLYYYVMFYVINDYLKVPVMYSILGIAILYSVSKLAFTKNKEQALIYGIWAFALNIIGSCIMIYSNSIILTFILYLLYSFVIAFKE</sequence>
<evidence type="ECO:0000313" key="4">
    <source>
        <dbReference type="Proteomes" id="UP000473887"/>
    </source>
</evidence>
<dbReference type="NCBIfam" id="NF038292">
    <property type="entry name" value="SagF_ScfC"/>
    <property type="match status" value="1"/>
</dbReference>
<reference evidence="3" key="3">
    <citation type="submission" date="2021-02" db="EMBL/GenBank/DDBJ databases">
        <authorList>
            <person name="Dover N."/>
            <person name="Barash J.R."/>
            <person name="Bell J.M."/>
            <person name="Sylvester M.D."/>
            <person name="Arnon S."/>
        </authorList>
    </citation>
    <scope>NUCLEOTIDE SEQUENCE</scope>
    <source>
        <strain evidence="3">IBCA10-7060</strain>
    </source>
</reference>
<accession>A0A0A2HK77</accession>
<keyword evidence="1" id="KW-1133">Transmembrane helix</keyword>
<dbReference type="RefSeq" id="WP_003359775.1">
    <property type="nucleotide sequence ID" value="NZ_CP013707.1"/>
</dbReference>
<evidence type="ECO:0000313" key="5">
    <source>
        <dbReference type="Proteomes" id="UP000663464"/>
    </source>
</evidence>
<keyword evidence="1" id="KW-0472">Membrane</keyword>
<dbReference type="EMBL" id="CP069280">
    <property type="protein sequence ID" value="QRI54118.1"/>
    <property type="molecule type" value="Genomic_DNA"/>
</dbReference>
<dbReference type="Proteomes" id="UP000473887">
    <property type="component" value="Unassembled WGS sequence"/>
</dbReference>
<dbReference type="InterPro" id="IPR045350">
    <property type="entry name" value="DUF5968"/>
</dbReference>
<feature type="transmembrane region" description="Helical" evidence="1">
    <location>
        <begin position="89"/>
        <end position="118"/>
    </location>
</feature>
<feature type="transmembrane region" description="Helical" evidence="1">
    <location>
        <begin position="58"/>
        <end position="77"/>
    </location>
</feature>
<dbReference type="AlphaFoldDB" id="A0A0A2HK77"/>
<gene>
    <name evidence="2" type="ORF">EXM69_10810</name>
    <name evidence="3" type="ORF">JQS73_03095</name>
</gene>
<dbReference type="Proteomes" id="UP000663464">
    <property type="component" value="Chromosome"/>
</dbReference>
<evidence type="ECO:0000313" key="2">
    <source>
        <dbReference type="EMBL" id="NEZ92421.1"/>
    </source>
</evidence>
<organism evidence="2 4">
    <name type="scientific">Clostridium botulinum</name>
    <dbReference type="NCBI Taxonomy" id="1491"/>
    <lineage>
        <taxon>Bacteria</taxon>
        <taxon>Bacillati</taxon>
        <taxon>Bacillota</taxon>
        <taxon>Clostridia</taxon>
        <taxon>Eubacteriales</taxon>
        <taxon>Clostridiaceae</taxon>
        <taxon>Clostridium</taxon>
    </lineage>
</organism>
<dbReference type="Pfam" id="PF19393">
    <property type="entry name" value="DUF5968"/>
    <property type="match status" value="1"/>
</dbReference>
<evidence type="ECO:0000256" key="1">
    <source>
        <dbReference type="SAM" id="Phobius"/>
    </source>
</evidence>
<proteinExistence type="predicted"/>
<reference evidence="2 4" key="2">
    <citation type="submission" date="2019-02" db="EMBL/GenBank/DDBJ databases">
        <title>Genome sequencing of Clostridium botulinum clinical isolates.</title>
        <authorList>
            <person name="Brunt J."/>
            <person name="Van Vliet A.H.M."/>
            <person name="Stringer S.C."/>
            <person name="Grant K.A."/>
            <person name="Carter A.C."/>
            <person name="Peck M.W."/>
        </authorList>
    </citation>
    <scope>NUCLEOTIDE SEQUENCE [LARGE SCALE GENOMIC DNA]</scope>
    <source>
        <strain evidence="2 4">H142660711</strain>
    </source>
</reference>
<protein>
    <submittedName>
        <fullName evidence="3">SagF family protein</fullName>
    </submittedName>
</protein>
<feature type="transmembrane region" description="Helical" evidence="1">
    <location>
        <begin position="174"/>
        <end position="193"/>
    </location>
</feature>
<feature type="transmembrane region" description="Helical" evidence="1">
    <location>
        <begin position="139"/>
        <end position="162"/>
    </location>
</feature>
<name>A0A0A2HK77_CLOBO</name>
<feature type="transmembrane region" description="Helical" evidence="1">
    <location>
        <begin position="6"/>
        <end position="26"/>
    </location>
</feature>